<accession>A0A1M7SIQ1</accession>
<dbReference type="AlphaFoldDB" id="A0A1M7SIQ1"/>
<dbReference type="Proteomes" id="UP000184097">
    <property type="component" value="Unassembled WGS sequence"/>
</dbReference>
<sequence length="292" mass="34533">MKKNYNKHNPKESVIPNQTVIVKESLEPIQSLIKERILFLERIVQDYESSFHHMPDGSLGVIKHGNRYQYYWKQPNHASSDNLPKRTYIKNSEISLASSLAQKSYLKQAYSLAKKEIKLLYPLVDLDKAPLVSLYHSLPEFRQKLITPYAIPDNEFIDLWNNVSYHKHDMYDETLFITNRNERVRSKIEVNIANMLDKYNVPYKYEYPMSLVKGETIYPDFLCLNVRTRKEIIWEHFGMMDDIGYLRKNYAKLQSYQLHGYMLGKNLITTFETSKQPLDSRIIKATIETYLM</sequence>
<organism evidence="1 2">
    <name type="scientific">Butyrivibrio hungatei DSM 14810</name>
    <dbReference type="NCBI Taxonomy" id="1121132"/>
    <lineage>
        <taxon>Bacteria</taxon>
        <taxon>Bacillati</taxon>
        <taxon>Bacillota</taxon>
        <taxon>Clostridia</taxon>
        <taxon>Lachnospirales</taxon>
        <taxon>Lachnospiraceae</taxon>
        <taxon>Butyrivibrio</taxon>
    </lineage>
</organism>
<dbReference type="EMBL" id="FRDH01000007">
    <property type="protein sequence ID" value="SHN58300.1"/>
    <property type="molecule type" value="Genomic_DNA"/>
</dbReference>
<name>A0A1M7SIQ1_9FIRM</name>
<proteinExistence type="predicted"/>
<dbReference type="RefSeq" id="WP_072703230.1">
    <property type="nucleotide sequence ID" value="NZ_FRDH01000007.1"/>
</dbReference>
<evidence type="ECO:0000313" key="2">
    <source>
        <dbReference type="Proteomes" id="UP000184097"/>
    </source>
</evidence>
<gene>
    <name evidence="1" type="ORF">SAMN02745247_01836</name>
</gene>
<dbReference type="Gene3D" id="3.40.91.30">
    <property type="match status" value="1"/>
</dbReference>
<protein>
    <submittedName>
        <fullName evidence="1">Uncharacterized protein</fullName>
    </submittedName>
</protein>
<evidence type="ECO:0000313" key="1">
    <source>
        <dbReference type="EMBL" id="SHN58300.1"/>
    </source>
</evidence>
<reference evidence="1 2" key="1">
    <citation type="submission" date="2016-12" db="EMBL/GenBank/DDBJ databases">
        <authorList>
            <person name="Song W.-J."/>
            <person name="Kurnit D.M."/>
        </authorList>
    </citation>
    <scope>NUCLEOTIDE SEQUENCE [LARGE SCALE GENOMIC DNA]</scope>
    <source>
        <strain evidence="1 2">DSM 14810</strain>
    </source>
</reference>